<proteinExistence type="predicted"/>
<dbReference type="InterPro" id="IPR017441">
    <property type="entry name" value="Protein_kinase_ATP_BS"/>
</dbReference>
<evidence type="ECO:0000256" key="10">
    <source>
        <dbReference type="ARBA" id="ARBA00023136"/>
    </source>
</evidence>
<dbReference type="FunFam" id="3.30.200.20:FF:000645">
    <property type="entry name" value="Receptor-like protein kinase FERONIA"/>
    <property type="match status" value="1"/>
</dbReference>
<keyword evidence="7" id="KW-0418">Kinase</keyword>
<gene>
    <name evidence="16" type="primary">LOC115976267</name>
</gene>
<evidence type="ECO:0000259" key="15">
    <source>
        <dbReference type="PROSITE" id="PS50011"/>
    </source>
</evidence>
<sequence length="874" mass="98316">MLTLALYLFLFPLLPYLVAATENPQPYNATDYFLLNCGLISTQTSNDGRKWEDDAKFSLPYMPNTSLVSTASKQDPSVEIVPYMTARTFHNQFTYSFPVSPGQKFVRLYFYPVSYSSGLDITKSYFSVTANSFTLLSNYSAYLNVFGTSPPLANREFIINVLQTDERLNITFIPSPSSFAFINGIEVVSMPNNLYTDHTDDSVTFVGNNYFYNFDDTTALETLYRVNVAGQGISSVKDTGMYRVWEQDEKYIFGGDLGTTPFLSNAKIQYTNHTPAYTAPETVYRTYRTMNPDSHVNLKTNLTWFFTVDVGFLYLVRLHFCETQLEVTEENERIFTIFINNQTAEREADVIHWSGGSKIPVYKDYVVSVQDEKPGKQELWLALHPNMNSKPEYANAILNGLEIFKLNKTDGSLAGLNPDPIPSTSPPIATRDLPLTKPKHNLTTTAIIAIAVGAIFGIALLSVLSFFIFRRRKRVKDLSKTKSNTINGSSLPSAVCRYFPFSEIRAATNSFDDVLIIGFGGFGNVYKGYIDDGATQVAIKRLKSGSQQGAHEFRTEIELLSQLRHHNLVSLIGYCNENSEMILVYDYMTRGTLRDHLYNTNNPPLSWKQRLEICIGAAYGLQYLHAGAKHTVIHRDVKSSNILLDENWVAKVSDFGLSKLGPTSLSKTHVSTEVKGSFGYMDPEYYRLQQLTEKSDVYSFGVVLCEVLSARPPLLRTAKKNQMSLVDWFQECYRNQMLDEIVDSFLEGLIVPESLKKFGEVGVSCLLDDGIKRPSMNDVVWGLEFALQLHESPKNISLDETKIEMVDIEKSLYPMYAIGDSSDSMFASSSELVWNSKGSGVTMTSSEEKILDYTQSDKLMSGNVFSELMHANGR</sequence>
<dbReference type="GeneID" id="115976267"/>
<dbReference type="InParanoid" id="A0A7N2KZ20"/>
<dbReference type="CDD" id="cd14066">
    <property type="entry name" value="STKc_IRAK"/>
    <property type="match status" value="1"/>
</dbReference>
<keyword evidence="5 14" id="KW-0732">Signal</keyword>
<keyword evidence="9 13" id="KW-1133">Transmembrane helix</keyword>
<dbReference type="InterPro" id="IPR024788">
    <property type="entry name" value="Malectin-like_Carb-bd_dom"/>
</dbReference>
<name>A0A7N2KZ20_QUELO</name>
<reference evidence="17" key="1">
    <citation type="journal article" date="2016" name="G3 (Bethesda)">
        <title>First Draft Assembly and Annotation of the Genome of a California Endemic Oak Quercus lobata Nee (Fagaceae).</title>
        <authorList>
            <person name="Sork V.L."/>
            <person name="Fitz-Gibbon S.T."/>
            <person name="Puiu D."/>
            <person name="Crepeau M."/>
            <person name="Gugger P.F."/>
            <person name="Sherman R."/>
            <person name="Stevens K."/>
            <person name="Langley C.H."/>
            <person name="Pellegrini M."/>
            <person name="Salzberg S.L."/>
        </authorList>
    </citation>
    <scope>NUCLEOTIDE SEQUENCE [LARGE SCALE GENOMIC DNA]</scope>
    <source>
        <strain evidence="17">cv. SW786</strain>
    </source>
</reference>
<evidence type="ECO:0000256" key="9">
    <source>
        <dbReference type="ARBA" id="ARBA00022989"/>
    </source>
</evidence>
<evidence type="ECO:0000256" key="6">
    <source>
        <dbReference type="ARBA" id="ARBA00022741"/>
    </source>
</evidence>
<feature type="domain" description="Protein kinase" evidence="15">
    <location>
        <begin position="511"/>
        <end position="786"/>
    </location>
</feature>
<dbReference type="InterPro" id="IPR000719">
    <property type="entry name" value="Prot_kinase_dom"/>
</dbReference>
<evidence type="ECO:0000313" key="16">
    <source>
        <dbReference type="EnsemblPlants" id="QL02p066505:mrna:CDS:1"/>
    </source>
</evidence>
<accession>A0A7N2KZ20</accession>
<evidence type="ECO:0000256" key="7">
    <source>
        <dbReference type="ARBA" id="ARBA00022777"/>
    </source>
</evidence>
<dbReference type="AlphaFoldDB" id="A0A7N2KZ20"/>
<dbReference type="PANTHER" id="PTHR34590">
    <property type="entry name" value="OS03G0124300 PROTEIN-RELATED"/>
    <property type="match status" value="1"/>
</dbReference>
<dbReference type="SUPFAM" id="SSF56112">
    <property type="entry name" value="Protein kinase-like (PK-like)"/>
    <property type="match status" value="1"/>
</dbReference>
<reference evidence="16" key="2">
    <citation type="submission" date="2021-01" db="UniProtKB">
        <authorList>
            <consortium name="EnsemblPlants"/>
        </authorList>
    </citation>
    <scope>IDENTIFICATION</scope>
</reference>
<evidence type="ECO:0000256" key="1">
    <source>
        <dbReference type="ARBA" id="ARBA00004479"/>
    </source>
</evidence>
<feature type="chain" id="PRO_5029508812" description="Protein kinase domain-containing protein" evidence="14">
    <location>
        <begin position="21"/>
        <end position="874"/>
    </location>
</feature>
<keyword evidence="4 13" id="KW-0812">Transmembrane</keyword>
<dbReference type="GO" id="GO:0016020">
    <property type="term" value="C:membrane"/>
    <property type="evidence" value="ECO:0007669"/>
    <property type="project" value="UniProtKB-SubCell"/>
</dbReference>
<dbReference type="PROSITE" id="PS00108">
    <property type="entry name" value="PROTEIN_KINASE_ST"/>
    <property type="match status" value="1"/>
</dbReference>
<evidence type="ECO:0000256" key="11">
    <source>
        <dbReference type="ARBA" id="ARBA00023180"/>
    </source>
</evidence>
<evidence type="ECO:0000256" key="2">
    <source>
        <dbReference type="ARBA" id="ARBA00022527"/>
    </source>
</evidence>
<keyword evidence="6 12" id="KW-0547">Nucleotide-binding</keyword>
<dbReference type="FunFam" id="2.60.120.430:FF:000003">
    <property type="entry name" value="FERONIA receptor-like kinase"/>
    <property type="match status" value="1"/>
</dbReference>
<dbReference type="KEGG" id="qlo:115976267"/>
<dbReference type="Pfam" id="PF07714">
    <property type="entry name" value="PK_Tyr_Ser-Thr"/>
    <property type="match status" value="1"/>
</dbReference>
<keyword evidence="17" id="KW-1185">Reference proteome</keyword>
<dbReference type="EnsemblPlants" id="QL02p066505:mrna">
    <property type="protein sequence ID" value="QL02p066505:mrna:CDS:1"/>
    <property type="gene ID" value="QL02p066505"/>
</dbReference>
<dbReference type="RefSeq" id="XP_030953305.1">
    <property type="nucleotide sequence ID" value="XM_031097445.1"/>
</dbReference>
<dbReference type="InterPro" id="IPR045272">
    <property type="entry name" value="ANXUR1/2-like"/>
</dbReference>
<keyword evidence="2" id="KW-0723">Serine/threonine-protein kinase</keyword>
<dbReference type="GO" id="GO:0010038">
    <property type="term" value="P:response to metal ion"/>
    <property type="evidence" value="ECO:0007669"/>
    <property type="project" value="UniProtKB-ARBA"/>
</dbReference>
<dbReference type="Pfam" id="PF12819">
    <property type="entry name" value="Malectin_like"/>
    <property type="match status" value="1"/>
</dbReference>
<keyword evidence="11" id="KW-0325">Glycoprotein</keyword>
<feature type="signal peptide" evidence="14">
    <location>
        <begin position="1"/>
        <end position="20"/>
    </location>
</feature>
<protein>
    <recommendedName>
        <fullName evidence="15">Protein kinase domain-containing protein</fullName>
    </recommendedName>
</protein>
<dbReference type="PROSITE" id="PS50011">
    <property type="entry name" value="PROTEIN_KINASE_DOM"/>
    <property type="match status" value="1"/>
</dbReference>
<dbReference type="FunFam" id="1.10.510.10:FF:000252">
    <property type="entry name" value="Receptor-like protein kinase FERONIA"/>
    <property type="match status" value="1"/>
</dbReference>
<dbReference type="OrthoDB" id="1720310at2759"/>
<dbReference type="Proteomes" id="UP000594261">
    <property type="component" value="Chromosome 2"/>
</dbReference>
<feature type="transmembrane region" description="Helical" evidence="13">
    <location>
        <begin position="446"/>
        <end position="469"/>
    </location>
</feature>
<dbReference type="OMA" id="FKCVENE"/>
<evidence type="ECO:0000256" key="5">
    <source>
        <dbReference type="ARBA" id="ARBA00022729"/>
    </source>
</evidence>
<keyword evidence="10 13" id="KW-0472">Membrane</keyword>
<comment type="subcellular location">
    <subcellularLocation>
        <location evidence="1">Membrane</location>
        <topology evidence="1">Single-pass type I membrane protein</topology>
    </subcellularLocation>
</comment>
<dbReference type="Gramene" id="QL02p066505:mrna">
    <property type="protein sequence ID" value="QL02p066505:mrna:CDS:1"/>
    <property type="gene ID" value="QL02p066505"/>
</dbReference>
<dbReference type="Gene3D" id="3.30.200.20">
    <property type="entry name" value="Phosphorylase Kinase, domain 1"/>
    <property type="match status" value="1"/>
</dbReference>
<evidence type="ECO:0000256" key="13">
    <source>
        <dbReference type="SAM" id="Phobius"/>
    </source>
</evidence>
<evidence type="ECO:0000256" key="4">
    <source>
        <dbReference type="ARBA" id="ARBA00022692"/>
    </source>
</evidence>
<dbReference type="GO" id="GO:0005524">
    <property type="term" value="F:ATP binding"/>
    <property type="evidence" value="ECO:0007669"/>
    <property type="project" value="UniProtKB-UniRule"/>
</dbReference>
<evidence type="ECO:0000256" key="14">
    <source>
        <dbReference type="SAM" id="SignalP"/>
    </source>
</evidence>
<evidence type="ECO:0000313" key="17">
    <source>
        <dbReference type="Proteomes" id="UP000594261"/>
    </source>
</evidence>
<evidence type="ECO:0000256" key="12">
    <source>
        <dbReference type="PROSITE-ProRule" id="PRU10141"/>
    </source>
</evidence>
<keyword evidence="8 12" id="KW-0067">ATP-binding</keyword>
<dbReference type="Gene3D" id="2.60.120.430">
    <property type="entry name" value="Galactose-binding lectin"/>
    <property type="match status" value="2"/>
</dbReference>
<dbReference type="PROSITE" id="PS00107">
    <property type="entry name" value="PROTEIN_KINASE_ATP"/>
    <property type="match status" value="1"/>
</dbReference>
<evidence type="ECO:0000256" key="8">
    <source>
        <dbReference type="ARBA" id="ARBA00022840"/>
    </source>
</evidence>
<dbReference type="GO" id="GO:0004714">
    <property type="term" value="F:transmembrane receptor protein tyrosine kinase activity"/>
    <property type="evidence" value="ECO:0007669"/>
    <property type="project" value="InterPro"/>
</dbReference>
<dbReference type="InterPro" id="IPR008271">
    <property type="entry name" value="Ser/Thr_kinase_AS"/>
</dbReference>
<dbReference type="PANTHER" id="PTHR34590:SF5">
    <property type="entry name" value="OS04G0586500 PROTEIN"/>
    <property type="match status" value="1"/>
</dbReference>
<feature type="binding site" evidence="12">
    <location>
        <position position="540"/>
    </location>
    <ligand>
        <name>ATP</name>
        <dbReference type="ChEBI" id="CHEBI:30616"/>
    </ligand>
</feature>
<keyword evidence="3" id="KW-0808">Transferase</keyword>
<dbReference type="FunFam" id="2.60.120.430:FF:000007">
    <property type="entry name" value="FERONIA receptor-like kinase"/>
    <property type="match status" value="1"/>
</dbReference>
<dbReference type="InterPro" id="IPR001245">
    <property type="entry name" value="Ser-Thr/Tyr_kinase_cat_dom"/>
</dbReference>
<dbReference type="GO" id="GO:0004674">
    <property type="term" value="F:protein serine/threonine kinase activity"/>
    <property type="evidence" value="ECO:0007669"/>
    <property type="project" value="UniProtKB-KW"/>
</dbReference>
<dbReference type="InterPro" id="IPR011009">
    <property type="entry name" value="Kinase-like_dom_sf"/>
</dbReference>
<organism evidence="16 17">
    <name type="scientific">Quercus lobata</name>
    <name type="common">Valley oak</name>
    <dbReference type="NCBI Taxonomy" id="97700"/>
    <lineage>
        <taxon>Eukaryota</taxon>
        <taxon>Viridiplantae</taxon>
        <taxon>Streptophyta</taxon>
        <taxon>Embryophyta</taxon>
        <taxon>Tracheophyta</taxon>
        <taxon>Spermatophyta</taxon>
        <taxon>Magnoliopsida</taxon>
        <taxon>eudicotyledons</taxon>
        <taxon>Gunneridae</taxon>
        <taxon>Pentapetalae</taxon>
        <taxon>rosids</taxon>
        <taxon>fabids</taxon>
        <taxon>Fagales</taxon>
        <taxon>Fagaceae</taxon>
        <taxon>Quercus</taxon>
    </lineage>
</organism>
<dbReference type="SMART" id="SM00220">
    <property type="entry name" value="S_TKc"/>
    <property type="match status" value="1"/>
</dbReference>
<evidence type="ECO:0000256" key="3">
    <source>
        <dbReference type="ARBA" id="ARBA00022679"/>
    </source>
</evidence>
<dbReference type="Gene3D" id="1.10.510.10">
    <property type="entry name" value="Transferase(Phosphotransferase) domain 1"/>
    <property type="match status" value="1"/>
</dbReference>